<dbReference type="InterPro" id="IPR050415">
    <property type="entry name" value="MRET"/>
</dbReference>
<reference evidence="15 16" key="1">
    <citation type="journal article" date="2016" name="Front. Microbiol.">
        <title>Comparative Genomic Analysis Reveals a Diverse Repertoire of Genes Involved in Prokaryote-Eukaryote Interactions within the Pseudovibrio Genus.</title>
        <authorList>
            <person name="Romano S."/>
            <person name="Fernandez-Guerra A."/>
            <person name="Reen F.J."/>
            <person name="Glockner F.O."/>
            <person name="Crowley S.P."/>
            <person name="O'Sullivan O."/>
            <person name="Cotter P.D."/>
            <person name="Adams C."/>
            <person name="Dobson A.D."/>
            <person name="O'Gara F."/>
        </authorList>
    </citation>
    <scope>NUCLEOTIDE SEQUENCE [LARGE SCALE GENOMIC DNA]</scope>
    <source>
        <strain evidence="15 16">Ad2</strain>
    </source>
</reference>
<keyword evidence="10" id="KW-0408">Iron</keyword>
<organism evidence="15 16">
    <name type="scientific">Pseudovibrio axinellae</name>
    <dbReference type="NCBI Taxonomy" id="989403"/>
    <lineage>
        <taxon>Bacteria</taxon>
        <taxon>Pseudomonadati</taxon>
        <taxon>Pseudomonadota</taxon>
        <taxon>Alphaproteobacteria</taxon>
        <taxon>Hyphomicrobiales</taxon>
        <taxon>Stappiaceae</taxon>
        <taxon>Pseudovibrio</taxon>
    </lineage>
</organism>
<dbReference type="PANTHER" id="PTHR47354">
    <property type="entry name" value="NADH OXIDOREDUCTASE HCR"/>
    <property type="match status" value="1"/>
</dbReference>
<dbReference type="SUPFAM" id="SSF63380">
    <property type="entry name" value="Riboflavin synthase domain-like"/>
    <property type="match status" value="1"/>
</dbReference>
<feature type="domain" description="FAD-binding FR-type" evidence="14">
    <location>
        <begin position="228"/>
        <end position="328"/>
    </location>
</feature>
<sequence>MTTIRISLWSLLAGLTVLWFSQSAAYPESFSVFPIRTALTSYTGILAMGAMSVAMILATRSKWFEGWLNGMDKSYRLHKWLGITALSVSVSHWLIVTLPKWMVDWGVLEAPDRSRVPPGISEQSVQSALEVIQETLLNQRGLAEFVGEYAFYIALVLMVLALVKNFPYKRFLQTHTVLGVCYLVLVFHSIVLFPFDLWLHPLGVVMAALLVGGTVSAVLILTRRHGQSNRTKGKITALTYQPSMKTLSVSVKVDKDWKGHDAGQFAFVSFDKEEGQHPYTIASHWNADNQSIRLLIKELGDYTSALPHKLKEGGEVEIEGPYGNFTFGDSKSRQIWVSAGVGITPFMARMKQLAVTGSSQIIDLFHVTSAITPEMEEELRADAKAANIDLHLIIDSNGTGFSAEKLKHLVPEWKQGSLWFCGPHQMGRTLKTHLTEGGLRADSFHQELFEMR</sequence>
<dbReference type="RefSeq" id="WP_074882251.1">
    <property type="nucleotide sequence ID" value="NZ_FOFM01000012.1"/>
</dbReference>
<dbReference type="EMBL" id="LMCB01000074">
    <property type="protein sequence ID" value="KZL15378.1"/>
    <property type="molecule type" value="Genomic_DNA"/>
</dbReference>
<evidence type="ECO:0000313" key="16">
    <source>
        <dbReference type="Proteomes" id="UP000076577"/>
    </source>
</evidence>
<keyword evidence="6" id="KW-0479">Metal-binding</keyword>
<gene>
    <name evidence="15" type="primary">hmp_1</name>
    <name evidence="15" type="ORF">PsAD2_03634</name>
</gene>
<keyword evidence="16" id="KW-1185">Reference proteome</keyword>
<keyword evidence="8 13" id="KW-1133">Transmembrane helix</keyword>
<dbReference type="InterPro" id="IPR017938">
    <property type="entry name" value="Riboflavin_synthase-like_b-brl"/>
</dbReference>
<keyword evidence="5" id="KW-0001">2Fe-2S</keyword>
<dbReference type="PATRIC" id="fig|989403.3.peg.3928"/>
<evidence type="ECO:0000256" key="4">
    <source>
        <dbReference type="ARBA" id="ARBA00022692"/>
    </source>
</evidence>
<comment type="caution">
    <text evidence="15">The sequence shown here is derived from an EMBL/GenBank/DDBJ whole genome shotgun (WGS) entry which is preliminary data.</text>
</comment>
<dbReference type="PROSITE" id="PS51384">
    <property type="entry name" value="FAD_FR"/>
    <property type="match status" value="1"/>
</dbReference>
<dbReference type="SUPFAM" id="SSF52343">
    <property type="entry name" value="Ferredoxin reductase-like, C-terminal NADP-linked domain"/>
    <property type="match status" value="1"/>
</dbReference>
<evidence type="ECO:0000259" key="14">
    <source>
        <dbReference type="PROSITE" id="PS51384"/>
    </source>
</evidence>
<dbReference type="InterPro" id="IPR013112">
    <property type="entry name" value="FAD-bd_8"/>
</dbReference>
<protein>
    <submittedName>
        <fullName evidence="15">Flavohemoprotein</fullName>
        <ecNumber evidence="15">1.14.12.17</ecNumber>
    </submittedName>
</protein>
<evidence type="ECO:0000256" key="8">
    <source>
        <dbReference type="ARBA" id="ARBA00022989"/>
    </source>
</evidence>
<evidence type="ECO:0000256" key="12">
    <source>
        <dbReference type="ARBA" id="ARBA00023136"/>
    </source>
</evidence>
<dbReference type="InterPro" id="IPR039261">
    <property type="entry name" value="FNR_nucleotide-bd"/>
</dbReference>
<dbReference type="PANTHER" id="PTHR47354:SF8">
    <property type="entry name" value="1,2-PHENYLACETYL-COA EPOXIDASE, SUBUNIT E"/>
    <property type="match status" value="1"/>
</dbReference>
<dbReference type="GO" id="GO:0051537">
    <property type="term" value="F:2 iron, 2 sulfur cluster binding"/>
    <property type="evidence" value="ECO:0007669"/>
    <property type="project" value="UniProtKB-KW"/>
</dbReference>
<dbReference type="InterPro" id="IPR017927">
    <property type="entry name" value="FAD-bd_FR_type"/>
</dbReference>
<proteinExistence type="predicted"/>
<evidence type="ECO:0000313" key="15">
    <source>
        <dbReference type="EMBL" id="KZL15378.1"/>
    </source>
</evidence>
<dbReference type="Proteomes" id="UP000076577">
    <property type="component" value="Unassembled WGS sequence"/>
</dbReference>
<dbReference type="AlphaFoldDB" id="A0A161V882"/>
<evidence type="ECO:0000256" key="1">
    <source>
        <dbReference type="ARBA" id="ARBA00001974"/>
    </source>
</evidence>
<comment type="subcellular location">
    <subcellularLocation>
        <location evidence="2">Membrane</location>
        <topology evidence="2">Multi-pass membrane protein</topology>
    </subcellularLocation>
</comment>
<dbReference type="CDD" id="cd06198">
    <property type="entry name" value="FNR_like_3"/>
    <property type="match status" value="1"/>
</dbReference>
<accession>A0A161V882</accession>
<feature type="transmembrane region" description="Helical" evidence="13">
    <location>
        <begin position="145"/>
        <end position="163"/>
    </location>
</feature>
<keyword evidence="12 13" id="KW-0472">Membrane</keyword>
<evidence type="ECO:0000256" key="11">
    <source>
        <dbReference type="ARBA" id="ARBA00023014"/>
    </source>
</evidence>
<dbReference type="GO" id="GO:0046872">
    <property type="term" value="F:metal ion binding"/>
    <property type="evidence" value="ECO:0007669"/>
    <property type="project" value="UniProtKB-KW"/>
</dbReference>
<keyword evidence="3" id="KW-0285">Flavoprotein</keyword>
<keyword evidence="4 13" id="KW-0812">Transmembrane</keyword>
<evidence type="ECO:0000256" key="13">
    <source>
        <dbReference type="SAM" id="Phobius"/>
    </source>
</evidence>
<feature type="transmembrane region" description="Helical" evidence="13">
    <location>
        <begin position="175"/>
        <end position="195"/>
    </location>
</feature>
<dbReference type="OrthoDB" id="9792185at2"/>
<feature type="transmembrane region" description="Helical" evidence="13">
    <location>
        <begin position="39"/>
        <end position="59"/>
    </location>
</feature>
<dbReference type="STRING" id="989403.SAMN05421798_11231"/>
<dbReference type="Gene3D" id="3.40.50.80">
    <property type="entry name" value="Nucleotide-binding domain of ferredoxin-NADP reductase (FNR) module"/>
    <property type="match status" value="1"/>
</dbReference>
<dbReference type="GO" id="GO:0016020">
    <property type="term" value="C:membrane"/>
    <property type="evidence" value="ECO:0007669"/>
    <property type="project" value="UniProtKB-SubCell"/>
</dbReference>
<dbReference type="InterPro" id="IPR013130">
    <property type="entry name" value="Fe3_Rdtase_TM_dom"/>
</dbReference>
<evidence type="ECO:0000256" key="5">
    <source>
        <dbReference type="ARBA" id="ARBA00022714"/>
    </source>
</evidence>
<name>A0A161V882_9HYPH</name>
<dbReference type="Gene3D" id="2.40.30.10">
    <property type="entry name" value="Translation factors"/>
    <property type="match status" value="1"/>
</dbReference>
<keyword evidence="9 15" id="KW-0560">Oxidoreductase</keyword>
<dbReference type="GO" id="GO:0050660">
    <property type="term" value="F:flavin adenine dinucleotide binding"/>
    <property type="evidence" value="ECO:0007669"/>
    <property type="project" value="TreeGrafter"/>
</dbReference>
<feature type="transmembrane region" description="Helical" evidence="13">
    <location>
        <begin position="201"/>
        <end position="222"/>
    </location>
</feature>
<comment type="cofactor">
    <cofactor evidence="1">
        <name>FAD</name>
        <dbReference type="ChEBI" id="CHEBI:57692"/>
    </cofactor>
</comment>
<dbReference type="GO" id="GO:0008941">
    <property type="term" value="F:nitric oxide dioxygenase NAD(P)H activity"/>
    <property type="evidence" value="ECO:0007669"/>
    <property type="project" value="UniProtKB-EC"/>
</dbReference>
<evidence type="ECO:0000256" key="10">
    <source>
        <dbReference type="ARBA" id="ARBA00023004"/>
    </source>
</evidence>
<keyword evidence="11" id="KW-0411">Iron-sulfur</keyword>
<dbReference type="EC" id="1.14.12.17" evidence="15"/>
<evidence type="ECO:0000256" key="3">
    <source>
        <dbReference type="ARBA" id="ARBA00022630"/>
    </source>
</evidence>
<keyword evidence="7" id="KW-0274">FAD</keyword>
<evidence type="ECO:0000256" key="7">
    <source>
        <dbReference type="ARBA" id="ARBA00022827"/>
    </source>
</evidence>
<dbReference type="Pfam" id="PF01794">
    <property type="entry name" value="Ferric_reduct"/>
    <property type="match status" value="1"/>
</dbReference>
<evidence type="ECO:0000256" key="2">
    <source>
        <dbReference type="ARBA" id="ARBA00004141"/>
    </source>
</evidence>
<dbReference type="PRINTS" id="PR00409">
    <property type="entry name" value="PHDIOXRDTASE"/>
</dbReference>
<dbReference type="Pfam" id="PF08022">
    <property type="entry name" value="FAD_binding_8"/>
    <property type="match status" value="1"/>
</dbReference>
<evidence type="ECO:0000256" key="6">
    <source>
        <dbReference type="ARBA" id="ARBA00022723"/>
    </source>
</evidence>
<evidence type="ECO:0000256" key="9">
    <source>
        <dbReference type="ARBA" id="ARBA00023002"/>
    </source>
</evidence>
<feature type="transmembrane region" description="Helical" evidence="13">
    <location>
        <begin position="80"/>
        <end position="98"/>
    </location>
</feature>